<dbReference type="SUPFAM" id="SSF46626">
    <property type="entry name" value="Cytochrome c"/>
    <property type="match status" value="1"/>
</dbReference>
<comment type="caution">
    <text evidence="4">The sequence shown here is derived from an EMBL/GenBank/DDBJ whole genome shotgun (WGS) entry which is preliminary data.</text>
</comment>
<keyword evidence="2" id="KW-0472">Membrane</keyword>
<sequence length="192" mass="21230">MSNSVTTVREAKPRWVRRIALILGGTLVTVFVVLQGVALALPRSNPPVIAEPPWDSPQTRELFMRACGDCHSNQTNWRWYTYVAPAAFLAYRDVTEGRQKCNVSEWGVGGEQKCDESAETIQKGTMPPWFYLPLHPEARLSPQEQQQLIQGLLATFGEGGEGPGREGIPGGENEENESEEGLIPRAIALRLS</sequence>
<dbReference type="EMBL" id="DSJL01000011">
    <property type="protein sequence ID" value="HEF65156.1"/>
    <property type="molecule type" value="Genomic_DNA"/>
</dbReference>
<dbReference type="AlphaFoldDB" id="A0A7C1X0E8"/>
<name>A0A7C1X0E8_THERO</name>
<dbReference type="SMART" id="SM01235">
    <property type="entry name" value="Haem_bd"/>
    <property type="match status" value="1"/>
</dbReference>
<feature type="transmembrane region" description="Helical" evidence="2">
    <location>
        <begin position="20"/>
        <end position="41"/>
    </location>
</feature>
<accession>A0A7C1X0E8</accession>
<evidence type="ECO:0000313" key="4">
    <source>
        <dbReference type="EMBL" id="HEF65156.1"/>
    </source>
</evidence>
<dbReference type="GO" id="GO:0009055">
    <property type="term" value="F:electron transfer activity"/>
    <property type="evidence" value="ECO:0007669"/>
    <property type="project" value="InterPro"/>
</dbReference>
<keyword evidence="2" id="KW-0812">Transmembrane</keyword>
<evidence type="ECO:0000256" key="2">
    <source>
        <dbReference type="SAM" id="Phobius"/>
    </source>
</evidence>
<evidence type="ECO:0000256" key="1">
    <source>
        <dbReference type="SAM" id="MobiDB-lite"/>
    </source>
</evidence>
<dbReference type="GO" id="GO:0020037">
    <property type="term" value="F:heme binding"/>
    <property type="evidence" value="ECO:0007669"/>
    <property type="project" value="InterPro"/>
</dbReference>
<gene>
    <name evidence="4" type="ORF">ENP47_06140</name>
</gene>
<feature type="compositionally biased region" description="Gly residues" evidence="1">
    <location>
        <begin position="158"/>
        <end position="170"/>
    </location>
</feature>
<proteinExistence type="predicted"/>
<dbReference type="Pfam" id="PF14376">
    <property type="entry name" value="Haem_bd"/>
    <property type="match status" value="1"/>
</dbReference>
<evidence type="ECO:0000259" key="3">
    <source>
        <dbReference type="SMART" id="SM01235"/>
    </source>
</evidence>
<protein>
    <submittedName>
        <fullName evidence="4">Cytochrome C</fullName>
    </submittedName>
</protein>
<feature type="domain" description="Haem-binding" evidence="3">
    <location>
        <begin position="28"/>
        <end position="156"/>
    </location>
</feature>
<dbReference type="InterPro" id="IPR025992">
    <property type="entry name" value="Haem-bd"/>
</dbReference>
<feature type="region of interest" description="Disordered" evidence="1">
    <location>
        <begin position="158"/>
        <end position="192"/>
    </location>
</feature>
<keyword evidence="2" id="KW-1133">Transmembrane helix</keyword>
<reference evidence="4" key="1">
    <citation type="journal article" date="2020" name="mSystems">
        <title>Genome- and Community-Level Interaction Insights into Carbon Utilization and Element Cycling Functions of Hydrothermarchaeota in Hydrothermal Sediment.</title>
        <authorList>
            <person name="Zhou Z."/>
            <person name="Liu Y."/>
            <person name="Xu W."/>
            <person name="Pan J."/>
            <person name="Luo Z.H."/>
            <person name="Li M."/>
        </authorList>
    </citation>
    <scope>NUCLEOTIDE SEQUENCE [LARGE SCALE GENOMIC DNA]</scope>
    <source>
        <strain evidence="4">SpSt-222</strain>
    </source>
</reference>
<dbReference type="InterPro" id="IPR036909">
    <property type="entry name" value="Cyt_c-like_dom_sf"/>
</dbReference>
<organism evidence="4">
    <name type="scientific">Thermomicrobium roseum</name>
    <dbReference type="NCBI Taxonomy" id="500"/>
    <lineage>
        <taxon>Bacteria</taxon>
        <taxon>Pseudomonadati</taxon>
        <taxon>Thermomicrobiota</taxon>
        <taxon>Thermomicrobia</taxon>
        <taxon>Thermomicrobiales</taxon>
        <taxon>Thermomicrobiaceae</taxon>
        <taxon>Thermomicrobium</taxon>
    </lineage>
</organism>